<dbReference type="EMBL" id="RQYT01000040">
    <property type="protein sequence ID" value="RRD48436.1"/>
    <property type="molecule type" value="Genomic_DNA"/>
</dbReference>
<dbReference type="AlphaFoldDB" id="A0A3P1WR46"/>
<evidence type="ECO:0000313" key="4">
    <source>
        <dbReference type="Proteomes" id="UP000280935"/>
    </source>
</evidence>
<dbReference type="Pfam" id="PF13360">
    <property type="entry name" value="PQQ_2"/>
    <property type="match status" value="1"/>
</dbReference>
<keyword evidence="1" id="KW-0732">Signal</keyword>
<dbReference type="OrthoDB" id="3720469at2"/>
<feature type="signal peptide" evidence="1">
    <location>
        <begin position="1"/>
        <end position="29"/>
    </location>
</feature>
<dbReference type="PROSITE" id="PS51257">
    <property type="entry name" value="PROKAR_LIPOPROTEIN"/>
    <property type="match status" value="1"/>
</dbReference>
<feature type="chain" id="PRO_5018248441" description="Pyrrolo-quinoline quinone repeat domain-containing protein" evidence="1">
    <location>
        <begin position="30"/>
        <end position="442"/>
    </location>
</feature>
<dbReference type="RefSeq" id="WP_125228868.1">
    <property type="nucleotide sequence ID" value="NZ_RQYT01000040.1"/>
</dbReference>
<organism evidence="3 4">
    <name type="scientific">Arachnia propionica</name>
    <dbReference type="NCBI Taxonomy" id="1750"/>
    <lineage>
        <taxon>Bacteria</taxon>
        <taxon>Bacillati</taxon>
        <taxon>Actinomycetota</taxon>
        <taxon>Actinomycetes</taxon>
        <taxon>Propionibacteriales</taxon>
        <taxon>Propionibacteriaceae</taxon>
        <taxon>Arachnia</taxon>
    </lineage>
</organism>
<evidence type="ECO:0000259" key="2">
    <source>
        <dbReference type="Pfam" id="PF13360"/>
    </source>
</evidence>
<accession>A0A3P1WR46</accession>
<dbReference type="Gene3D" id="2.130.10.10">
    <property type="entry name" value="YVTN repeat-like/Quinoprotein amine dehydrogenase"/>
    <property type="match status" value="1"/>
</dbReference>
<sequence>MTTPVSRPRLRLAAAFTATLLLMTSCWGAEPGTPASSSAPSGSAPSATGVAAAGELSVAWEVERSGVQAQVGVAEGLVLLPDLAAGNTKLAMLSWEDGRELWSVDIAKDLGGADLLESGPRMPAGQVAFWAHAPEVSPSLLVYDTAAGSLLARVEGREGNYLSVAESGAVYEMIHSPEGSGTVSISRAASATDFAAKQWTIQEDEEATKWFWVREHDGVVDFCVDGQAGPLYHYACYASLHIADATPVAGDGQLYRSTWVGDTLVGLEQGGPLQAFDASGRELWRVDVPAGYPLGWGEHLLFFPDDGPPAVIALDPGTGRELWTSDREDGWMEPLIDRTPSPEDGPLVMVQAYPSVRTGVLDPATGDITLVDHGLTDFREAFPTVDGAVLIASGGPDSLTWTAVKPGQPGTLWTNVLSEYDAFRMFDRHLVAVRGDRIALLH</sequence>
<reference evidence="3 4" key="1">
    <citation type="submission" date="2018-11" db="EMBL/GenBank/DDBJ databases">
        <title>Genomes From Bacteria Associated with the Canine Oral Cavity: a Test Case for Automated Genome-Based Taxonomic Assignment.</title>
        <authorList>
            <person name="Coil D.A."/>
            <person name="Jospin G."/>
            <person name="Darling A.E."/>
            <person name="Wallis C."/>
            <person name="Davis I.J."/>
            <person name="Harris S."/>
            <person name="Eisen J.A."/>
            <person name="Holcombe L.J."/>
            <person name="O'Flynn C."/>
        </authorList>
    </citation>
    <scope>NUCLEOTIDE SEQUENCE [LARGE SCALE GENOMIC DNA]</scope>
    <source>
        <strain evidence="3 4">OH2822_COT-296</strain>
    </source>
</reference>
<dbReference type="PANTHER" id="PTHR34512">
    <property type="entry name" value="CELL SURFACE PROTEIN"/>
    <property type="match status" value="1"/>
</dbReference>
<gene>
    <name evidence="3" type="ORF">EII35_12870</name>
</gene>
<feature type="domain" description="Pyrrolo-quinoline quinone repeat" evidence="2">
    <location>
        <begin position="260"/>
        <end position="433"/>
    </location>
</feature>
<comment type="caution">
    <text evidence="3">The sequence shown here is derived from an EMBL/GenBank/DDBJ whole genome shotgun (WGS) entry which is preliminary data.</text>
</comment>
<proteinExistence type="predicted"/>
<protein>
    <recommendedName>
        <fullName evidence="2">Pyrrolo-quinoline quinone repeat domain-containing protein</fullName>
    </recommendedName>
</protein>
<name>A0A3P1WR46_9ACTN</name>
<dbReference type="Proteomes" id="UP000280935">
    <property type="component" value="Unassembled WGS sequence"/>
</dbReference>
<dbReference type="InterPro" id="IPR002372">
    <property type="entry name" value="PQQ_rpt_dom"/>
</dbReference>
<evidence type="ECO:0000256" key="1">
    <source>
        <dbReference type="SAM" id="SignalP"/>
    </source>
</evidence>
<dbReference type="InterPro" id="IPR015943">
    <property type="entry name" value="WD40/YVTN_repeat-like_dom_sf"/>
</dbReference>
<evidence type="ECO:0000313" key="3">
    <source>
        <dbReference type="EMBL" id="RRD48436.1"/>
    </source>
</evidence>
<dbReference type="SUPFAM" id="SSF50998">
    <property type="entry name" value="Quinoprotein alcohol dehydrogenase-like"/>
    <property type="match status" value="1"/>
</dbReference>
<dbReference type="InterPro" id="IPR011047">
    <property type="entry name" value="Quinoprotein_ADH-like_sf"/>
</dbReference>
<dbReference type="PANTHER" id="PTHR34512:SF30">
    <property type="entry name" value="OUTER MEMBRANE PROTEIN ASSEMBLY FACTOR BAMB"/>
    <property type="match status" value="1"/>
</dbReference>